<evidence type="ECO:0000259" key="9">
    <source>
        <dbReference type="Pfam" id="PF06144"/>
    </source>
</evidence>
<dbReference type="InterPro" id="IPR027417">
    <property type="entry name" value="P-loop_NTPase"/>
</dbReference>
<dbReference type="SUPFAM" id="SSF48019">
    <property type="entry name" value="post-AAA+ oligomerization domain-like"/>
    <property type="match status" value="1"/>
</dbReference>
<dbReference type="Pfam" id="PF06144">
    <property type="entry name" value="DNA_pol3_delta"/>
    <property type="match status" value="1"/>
</dbReference>
<dbReference type="NCBIfam" id="TIGR01128">
    <property type="entry name" value="holA"/>
    <property type="match status" value="1"/>
</dbReference>
<dbReference type="GO" id="GO:0003677">
    <property type="term" value="F:DNA binding"/>
    <property type="evidence" value="ECO:0007669"/>
    <property type="project" value="InterPro"/>
</dbReference>
<dbReference type="EC" id="2.7.7.7" evidence="1"/>
<accession>A0A6J7HYM4</accession>
<evidence type="ECO:0000256" key="7">
    <source>
        <dbReference type="ARBA" id="ARBA00034754"/>
    </source>
</evidence>
<dbReference type="PANTHER" id="PTHR34388:SF1">
    <property type="entry name" value="DNA POLYMERASE III SUBUNIT DELTA"/>
    <property type="match status" value="1"/>
</dbReference>
<keyword evidence="4" id="KW-0548">Nucleotidyltransferase</keyword>
<proteinExistence type="inferred from homology"/>
<evidence type="ECO:0000256" key="6">
    <source>
        <dbReference type="ARBA" id="ARBA00022932"/>
    </source>
</evidence>
<dbReference type="GO" id="GO:0009360">
    <property type="term" value="C:DNA polymerase III complex"/>
    <property type="evidence" value="ECO:0007669"/>
    <property type="project" value="InterPro"/>
</dbReference>
<evidence type="ECO:0000313" key="11">
    <source>
        <dbReference type="EMBL" id="CAB4736573.1"/>
    </source>
</evidence>
<evidence type="ECO:0000256" key="1">
    <source>
        <dbReference type="ARBA" id="ARBA00012417"/>
    </source>
</evidence>
<dbReference type="PANTHER" id="PTHR34388">
    <property type="entry name" value="DNA POLYMERASE III SUBUNIT DELTA"/>
    <property type="match status" value="1"/>
</dbReference>
<dbReference type="GO" id="GO:0003887">
    <property type="term" value="F:DNA-directed DNA polymerase activity"/>
    <property type="evidence" value="ECO:0007669"/>
    <property type="project" value="UniProtKB-KW"/>
</dbReference>
<dbReference type="InterPro" id="IPR005790">
    <property type="entry name" value="DNA_polIII_delta"/>
</dbReference>
<dbReference type="EMBL" id="CAFBMG010000275">
    <property type="protein sequence ID" value="CAB4923515.1"/>
    <property type="molecule type" value="Genomic_DNA"/>
</dbReference>
<evidence type="ECO:0000256" key="5">
    <source>
        <dbReference type="ARBA" id="ARBA00022705"/>
    </source>
</evidence>
<keyword evidence="3" id="KW-0808">Transferase</keyword>
<dbReference type="SUPFAM" id="SSF52540">
    <property type="entry name" value="P-loop containing nucleoside triphosphate hydrolases"/>
    <property type="match status" value="1"/>
</dbReference>
<evidence type="ECO:0000313" key="10">
    <source>
        <dbReference type="EMBL" id="CAB4533387.1"/>
    </source>
</evidence>
<reference evidence="12" key="1">
    <citation type="submission" date="2020-05" db="EMBL/GenBank/DDBJ databases">
        <authorList>
            <person name="Chiriac C."/>
            <person name="Salcher M."/>
            <person name="Ghai R."/>
            <person name="Kavagutti S V."/>
        </authorList>
    </citation>
    <scope>NUCLEOTIDE SEQUENCE</scope>
</reference>
<evidence type="ECO:0000313" key="12">
    <source>
        <dbReference type="EMBL" id="CAB4923515.1"/>
    </source>
</evidence>
<comment type="similarity">
    <text evidence="7">Belongs to the DNA polymerase HolA subunit family.</text>
</comment>
<dbReference type="AlphaFoldDB" id="A0A6J7HYM4"/>
<name>A0A6J7HYM4_9ZZZZ</name>
<organism evidence="12">
    <name type="scientific">freshwater metagenome</name>
    <dbReference type="NCBI Taxonomy" id="449393"/>
    <lineage>
        <taxon>unclassified sequences</taxon>
        <taxon>metagenomes</taxon>
        <taxon>ecological metagenomes</taxon>
    </lineage>
</organism>
<dbReference type="InterPro" id="IPR008921">
    <property type="entry name" value="DNA_pol3_clamp-load_cplx_C"/>
</dbReference>
<dbReference type="EMBL" id="CAEZYU010000024">
    <property type="protein sequence ID" value="CAB4736573.1"/>
    <property type="molecule type" value="Genomic_DNA"/>
</dbReference>
<comment type="catalytic activity">
    <reaction evidence="8">
        <text>DNA(n) + a 2'-deoxyribonucleoside 5'-triphosphate = DNA(n+1) + diphosphate</text>
        <dbReference type="Rhea" id="RHEA:22508"/>
        <dbReference type="Rhea" id="RHEA-COMP:17339"/>
        <dbReference type="Rhea" id="RHEA-COMP:17340"/>
        <dbReference type="ChEBI" id="CHEBI:33019"/>
        <dbReference type="ChEBI" id="CHEBI:61560"/>
        <dbReference type="ChEBI" id="CHEBI:173112"/>
        <dbReference type="EC" id="2.7.7.7"/>
    </reaction>
</comment>
<keyword evidence="6" id="KW-0239">DNA-directed DNA polymerase</keyword>
<dbReference type="InterPro" id="IPR010372">
    <property type="entry name" value="DNA_pol3_delta_N"/>
</dbReference>
<evidence type="ECO:0000256" key="4">
    <source>
        <dbReference type="ARBA" id="ARBA00022695"/>
    </source>
</evidence>
<evidence type="ECO:0000256" key="2">
    <source>
        <dbReference type="ARBA" id="ARBA00017703"/>
    </source>
</evidence>
<dbReference type="GO" id="GO:0006261">
    <property type="term" value="P:DNA-templated DNA replication"/>
    <property type="evidence" value="ECO:0007669"/>
    <property type="project" value="TreeGrafter"/>
</dbReference>
<dbReference type="EMBL" id="CAEZSF010000036">
    <property type="protein sequence ID" value="CAB4533387.1"/>
    <property type="molecule type" value="Genomic_DNA"/>
</dbReference>
<protein>
    <recommendedName>
        <fullName evidence="2">DNA polymerase III subunit delta</fullName>
        <ecNumber evidence="1">2.7.7.7</ecNumber>
    </recommendedName>
</protein>
<sequence>MPPPVAVNSPLYLLKGSDEVLLGTASSELIDRLIGSGDRTELLDTFSGDDYLMSQVIMAATTMSMFGARVVVARNCARFSTDELAPVLAYLENPAPESTVVLIWEKAVAPGTRTSPLPKKLSQAIKDAGGEIHDCGLPGGKGRAMWVDDQLDASAVRLTSAAKRVLVDQLGEDLSRLAGILTVLEATFGTEEIGPEELEPYLGNAGAVPPWELTDAIDGGRVAEAVEKLQRVLAGGDRHPLQVMVTLHTHVERMLRLDGSGVRDEKQAAALLGMKGSTFPAKKALAQSRKLGSAKLSRSIKLVAAADVDLRGRTDQSGQLLLETLVARLAALSGSTKARR</sequence>
<evidence type="ECO:0000256" key="3">
    <source>
        <dbReference type="ARBA" id="ARBA00022679"/>
    </source>
</evidence>
<evidence type="ECO:0000256" key="8">
    <source>
        <dbReference type="ARBA" id="ARBA00049244"/>
    </source>
</evidence>
<dbReference type="Gene3D" id="1.20.272.10">
    <property type="match status" value="1"/>
</dbReference>
<dbReference type="Gene3D" id="3.40.50.300">
    <property type="entry name" value="P-loop containing nucleotide triphosphate hydrolases"/>
    <property type="match status" value="1"/>
</dbReference>
<gene>
    <name evidence="10" type="ORF">UFOPK1358_00558</name>
    <name evidence="11" type="ORF">UFOPK2766_00738</name>
    <name evidence="12" type="ORF">UFOPK3519_02060</name>
</gene>
<keyword evidence="5" id="KW-0235">DNA replication</keyword>
<feature type="domain" description="DNA polymerase III delta N-terminal" evidence="9">
    <location>
        <begin position="12"/>
        <end position="107"/>
    </location>
</feature>